<dbReference type="Proteomes" id="UP000197032">
    <property type="component" value="Unassembled WGS sequence"/>
</dbReference>
<dbReference type="EMBL" id="BDGJ01000158">
    <property type="protein sequence ID" value="GAW93525.1"/>
    <property type="molecule type" value="Genomic_DNA"/>
</dbReference>
<evidence type="ECO:0000313" key="2">
    <source>
        <dbReference type="Proteomes" id="UP000197032"/>
    </source>
</evidence>
<dbReference type="NCBIfam" id="TIGR03831">
    <property type="entry name" value="YgiT_finger"/>
    <property type="match status" value="1"/>
</dbReference>
<sequence>MNRCYLCWGSLEKKRVEVIREKDGRMIVIKDVPAEVCNQCGEKYFGPEATFRMRELLEAQEVPGEKTISVPVRSFDALKLSQVQK</sequence>
<comment type="caution">
    <text evidence="1">The sequence shown here is derived from an EMBL/GenBank/DDBJ whole genome shotgun (WGS) entry which is preliminary data.</text>
</comment>
<keyword evidence="2" id="KW-1185">Reference proteome</keyword>
<dbReference type="OrthoDB" id="9812340at2"/>
<dbReference type="InterPro" id="IPR022453">
    <property type="entry name" value="Znf_MqsA-type"/>
</dbReference>
<organism evidence="1 2">
    <name type="scientific">Calderihabitans maritimus</name>
    <dbReference type="NCBI Taxonomy" id="1246530"/>
    <lineage>
        <taxon>Bacteria</taxon>
        <taxon>Bacillati</taxon>
        <taxon>Bacillota</taxon>
        <taxon>Clostridia</taxon>
        <taxon>Neomoorellales</taxon>
        <taxon>Calderihabitantaceae</taxon>
        <taxon>Calderihabitans</taxon>
    </lineage>
</organism>
<name>A0A1Z5HW32_9FIRM</name>
<protein>
    <recommendedName>
        <fullName evidence="3">YgiT-type zinc finger domain-containing protein</fullName>
    </recommendedName>
</protein>
<proteinExistence type="predicted"/>
<evidence type="ECO:0000313" key="1">
    <source>
        <dbReference type="EMBL" id="GAW93525.1"/>
    </source>
</evidence>
<gene>
    <name evidence="1" type="ORF">KKC1_26560</name>
</gene>
<dbReference type="AlphaFoldDB" id="A0A1Z5HW32"/>
<reference evidence="2" key="1">
    <citation type="journal article" date="2017" name="Appl. Environ. Microbiol.">
        <title>Genomic analysis of Calderihabitans maritimus KKC1, a thermophilic hydrogenogenic carboxydotrophic bacterium isolated from marine sediment.</title>
        <authorList>
            <person name="Omae K."/>
            <person name="Yoneda Y."/>
            <person name="Fukuyama Y."/>
            <person name="Yoshida T."/>
            <person name="Sako Y."/>
        </authorList>
    </citation>
    <scope>NUCLEOTIDE SEQUENCE [LARGE SCALE GENOMIC DNA]</scope>
    <source>
        <strain evidence="2">KKC1</strain>
    </source>
</reference>
<dbReference type="RefSeq" id="WP_088554644.1">
    <property type="nucleotide sequence ID" value="NZ_BDGJ01000158.1"/>
</dbReference>
<dbReference type="Gene3D" id="3.10.20.860">
    <property type="match status" value="1"/>
</dbReference>
<evidence type="ECO:0008006" key="3">
    <source>
        <dbReference type="Google" id="ProtNLM"/>
    </source>
</evidence>
<accession>A0A1Z5HW32</accession>